<dbReference type="Proteomes" id="UP000666915">
    <property type="component" value="Unassembled WGS sequence"/>
</dbReference>
<evidence type="ECO:0000313" key="6">
    <source>
        <dbReference type="Proteomes" id="UP000666915"/>
    </source>
</evidence>
<dbReference type="PROSITE" id="PS50977">
    <property type="entry name" value="HTH_TETR_2"/>
    <property type="match status" value="1"/>
</dbReference>
<feature type="domain" description="HTH tetR-type" evidence="4">
    <location>
        <begin position="19"/>
        <end position="79"/>
    </location>
</feature>
<gene>
    <name evidence="5" type="ORF">J4557_34910</name>
</gene>
<dbReference type="RefSeq" id="WP_208271043.1">
    <property type="nucleotide sequence ID" value="NZ_BAAAGM010000054.1"/>
</dbReference>
<evidence type="ECO:0000256" key="3">
    <source>
        <dbReference type="SAM" id="MobiDB-lite"/>
    </source>
</evidence>
<dbReference type="SUPFAM" id="SSF46689">
    <property type="entry name" value="Homeodomain-like"/>
    <property type="match status" value="1"/>
</dbReference>
<evidence type="ECO:0000256" key="1">
    <source>
        <dbReference type="ARBA" id="ARBA00023125"/>
    </source>
</evidence>
<dbReference type="Pfam" id="PF17925">
    <property type="entry name" value="TetR_C_20"/>
    <property type="match status" value="1"/>
</dbReference>
<protein>
    <submittedName>
        <fullName evidence="5">TetR family transcriptional regulator</fullName>
    </submittedName>
</protein>
<proteinExistence type="predicted"/>
<organism evidence="5 6">
    <name type="scientific">Actinomadura nitritigenes</name>
    <dbReference type="NCBI Taxonomy" id="134602"/>
    <lineage>
        <taxon>Bacteria</taxon>
        <taxon>Bacillati</taxon>
        <taxon>Actinomycetota</taxon>
        <taxon>Actinomycetes</taxon>
        <taxon>Streptosporangiales</taxon>
        <taxon>Thermomonosporaceae</taxon>
        <taxon>Actinomadura</taxon>
    </lineage>
</organism>
<dbReference type="PANTHER" id="PTHR30055:SF242">
    <property type="entry name" value="HTH-TYPE TRANSCRIPTIONAL REPRESSOR KSTR"/>
    <property type="match status" value="1"/>
</dbReference>
<dbReference type="EMBL" id="JAGEOK010000027">
    <property type="protein sequence ID" value="MBO2442730.1"/>
    <property type="molecule type" value="Genomic_DNA"/>
</dbReference>
<feature type="DNA-binding region" description="H-T-H motif" evidence="2">
    <location>
        <begin position="42"/>
        <end position="61"/>
    </location>
</feature>
<dbReference type="Pfam" id="PF00440">
    <property type="entry name" value="TetR_N"/>
    <property type="match status" value="1"/>
</dbReference>
<dbReference type="InterPro" id="IPR041642">
    <property type="entry name" value="KstR_C"/>
</dbReference>
<dbReference type="PRINTS" id="PR00455">
    <property type="entry name" value="HTHTETR"/>
</dbReference>
<feature type="region of interest" description="Disordered" evidence="3">
    <location>
        <begin position="1"/>
        <end position="21"/>
    </location>
</feature>
<accession>A0ABS3R9G1</accession>
<evidence type="ECO:0000313" key="5">
    <source>
        <dbReference type="EMBL" id="MBO2442730.1"/>
    </source>
</evidence>
<sequence>MPRIADPRPAAEPRSPHQKDRHERILRAARRLGGVHDLDRVQMQDVANEAGVAIATLYRYFPSKTHLFAAVKRRQVELLSEEVARLRAASENPLDAVVRTLVRAREQLMRRPQLSRTILQADQTAQATANGPWSSDRTFRDMLLAAAGIDAPGPADERLVRLLESCWYGVLLSCLNGRLSPAEADVDIRVSCEMLLGGRLDGTTD</sequence>
<evidence type="ECO:0000256" key="2">
    <source>
        <dbReference type="PROSITE-ProRule" id="PRU00335"/>
    </source>
</evidence>
<keyword evidence="1 2" id="KW-0238">DNA-binding</keyword>
<keyword evidence="6" id="KW-1185">Reference proteome</keyword>
<reference evidence="5 6" key="1">
    <citation type="submission" date="2021-03" db="EMBL/GenBank/DDBJ databases">
        <authorList>
            <person name="Kanchanasin P."/>
            <person name="Saeng-In P."/>
            <person name="Phongsopitanun W."/>
            <person name="Yuki M."/>
            <person name="Kudo T."/>
            <person name="Ohkuma M."/>
            <person name="Tanasupawat S."/>
        </authorList>
    </citation>
    <scope>NUCLEOTIDE SEQUENCE [LARGE SCALE GENOMIC DNA]</scope>
    <source>
        <strain evidence="5 6">L46</strain>
    </source>
</reference>
<dbReference type="Gene3D" id="1.10.357.10">
    <property type="entry name" value="Tetracycline Repressor, domain 2"/>
    <property type="match status" value="1"/>
</dbReference>
<dbReference type="InterPro" id="IPR009057">
    <property type="entry name" value="Homeodomain-like_sf"/>
</dbReference>
<evidence type="ECO:0000259" key="4">
    <source>
        <dbReference type="PROSITE" id="PS50977"/>
    </source>
</evidence>
<dbReference type="InterPro" id="IPR050109">
    <property type="entry name" value="HTH-type_TetR-like_transc_reg"/>
</dbReference>
<name>A0ABS3R9G1_9ACTN</name>
<dbReference type="PANTHER" id="PTHR30055">
    <property type="entry name" value="HTH-TYPE TRANSCRIPTIONAL REGULATOR RUTR"/>
    <property type="match status" value="1"/>
</dbReference>
<dbReference type="InterPro" id="IPR001647">
    <property type="entry name" value="HTH_TetR"/>
</dbReference>
<comment type="caution">
    <text evidence="5">The sequence shown here is derived from an EMBL/GenBank/DDBJ whole genome shotgun (WGS) entry which is preliminary data.</text>
</comment>